<dbReference type="SMART" id="SM00642">
    <property type="entry name" value="Aamy"/>
    <property type="match status" value="1"/>
</dbReference>
<dbReference type="CDD" id="cd11354">
    <property type="entry name" value="AmyAc_bac_CMD_like"/>
    <property type="match status" value="1"/>
</dbReference>
<dbReference type="PANTHER" id="PTHR10357:SF210">
    <property type="entry name" value="MALTODEXTRIN GLUCOSIDASE"/>
    <property type="match status" value="1"/>
</dbReference>
<sequence>MTGARHLTDDLWWHVYPLGAVGAPIRDGGDREVVHRLPRLLPWVERAAELGFTGLQLGPVFDSSTHGYDTVDHDRVDPRLGDVDDLVDLIARAHALGMRVMLDGVFNHVGAEHPLYRRALAEGPGSDAARLFRIDWDAAGGPRAASFEGHESLVALNHDEPAVADLVTGVMNRWLDAGADAWRLDAAYAVPAEFWARVLPRVRTAHPDVTVIGEVIHGDYVDVVTRSGMDGVTQYELWKAIWSSIGDANLFELAWALDRHTGFVEHFRPMTFVGNHDVTRIATRVGDRGAMVALAVLMTVGGSPSVYYGDEDAYRGAKTERLGGDDEVRPPLPDSPADLSALGAWMVETTRTLVGLRRRHPWLADARTAVLELANERMVYRSTSADGTRSLDVTLDLTQDPAVTVTGGAEPLHLSR</sequence>
<dbReference type="RefSeq" id="WP_304599962.1">
    <property type="nucleotide sequence ID" value="NZ_JAUQYO010000001.1"/>
</dbReference>
<keyword evidence="5" id="KW-1185">Reference proteome</keyword>
<dbReference type="SUPFAM" id="SSF51445">
    <property type="entry name" value="(Trans)glycosidases"/>
    <property type="match status" value="1"/>
</dbReference>
<dbReference type="Pfam" id="PF00128">
    <property type="entry name" value="Alpha-amylase"/>
    <property type="match status" value="2"/>
</dbReference>
<accession>A0ABT9DAF7</accession>
<dbReference type="Gene3D" id="3.20.20.80">
    <property type="entry name" value="Glycosidases"/>
    <property type="match status" value="1"/>
</dbReference>
<evidence type="ECO:0000256" key="1">
    <source>
        <dbReference type="ARBA" id="ARBA00022801"/>
    </source>
</evidence>
<feature type="domain" description="Glycosyl hydrolase family 13 catalytic" evidence="3">
    <location>
        <begin position="35"/>
        <end position="357"/>
    </location>
</feature>
<dbReference type="InterPro" id="IPR006047">
    <property type="entry name" value="GH13_cat_dom"/>
</dbReference>
<evidence type="ECO:0000259" key="3">
    <source>
        <dbReference type="SMART" id="SM00642"/>
    </source>
</evidence>
<dbReference type="Proteomes" id="UP001232536">
    <property type="component" value="Unassembled WGS sequence"/>
</dbReference>
<keyword evidence="2" id="KW-0326">Glycosidase</keyword>
<proteinExistence type="predicted"/>
<comment type="caution">
    <text evidence="4">The sequence shown here is derived from an EMBL/GenBank/DDBJ whole genome shotgun (WGS) entry which is preliminary data.</text>
</comment>
<dbReference type="PANTHER" id="PTHR10357">
    <property type="entry name" value="ALPHA-AMYLASE FAMILY MEMBER"/>
    <property type="match status" value="1"/>
</dbReference>
<keyword evidence="1" id="KW-0378">Hydrolase</keyword>
<organism evidence="4 5">
    <name type="scientific">Actinotalea lenta</name>
    <dbReference type="NCBI Taxonomy" id="3064654"/>
    <lineage>
        <taxon>Bacteria</taxon>
        <taxon>Bacillati</taxon>
        <taxon>Actinomycetota</taxon>
        <taxon>Actinomycetes</taxon>
        <taxon>Micrococcales</taxon>
        <taxon>Cellulomonadaceae</taxon>
        <taxon>Actinotalea</taxon>
    </lineage>
</organism>
<evidence type="ECO:0000313" key="4">
    <source>
        <dbReference type="EMBL" id="MDO8106286.1"/>
    </source>
</evidence>
<protein>
    <submittedName>
        <fullName evidence="4">Alpha-amylase family protein</fullName>
    </submittedName>
</protein>
<name>A0ABT9DAF7_9CELL</name>
<evidence type="ECO:0000313" key="5">
    <source>
        <dbReference type="Proteomes" id="UP001232536"/>
    </source>
</evidence>
<gene>
    <name evidence="4" type="ORF">Q6348_03645</name>
</gene>
<dbReference type="InterPro" id="IPR017853">
    <property type="entry name" value="GH"/>
</dbReference>
<dbReference type="EMBL" id="JAUQYP010000001">
    <property type="protein sequence ID" value="MDO8106286.1"/>
    <property type="molecule type" value="Genomic_DNA"/>
</dbReference>
<reference evidence="4 5" key="1">
    <citation type="submission" date="2023-07" db="EMBL/GenBank/DDBJ databases">
        <title>Description of novel actinomycetes strains, isolated from tidal flat sediment.</title>
        <authorList>
            <person name="Lu C."/>
        </authorList>
    </citation>
    <scope>NUCLEOTIDE SEQUENCE [LARGE SCALE GENOMIC DNA]</scope>
    <source>
        <strain evidence="4 5">SYSU T00b441</strain>
    </source>
</reference>
<evidence type="ECO:0000256" key="2">
    <source>
        <dbReference type="ARBA" id="ARBA00023295"/>
    </source>
</evidence>